<feature type="transmembrane region" description="Helical" evidence="2">
    <location>
        <begin position="52"/>
        <end position="73"/>
    </location>
</feature>
<feature type="transmembrane region" description="Helical" evidence="2">
    <location>
        <begin position="12"/>
        <end position="32"/>
    </location>
</feature>
<keyword evidence="2" id="KW-0472">Membrane</keyword>
<organism evidence="3 4">
    <name type="scientific">Shewanella sairae</name>
    <dbReference type="NCBI Taxonomy" id="190310"/>
    <lineage>
        <taxon>Bacteria</taxon>
        <taxon>Pseudomonadati</taxon>
        <taxon>Pseudomonadota</taxon>
        <taxon>Gammaproteobacteria</taxon>
        <taxon>Alteromonadales</taxon>
        <taxon>Shewanellaceae</taxon>
        <taxon>Shewanella</taxon>
    </lineage>
</organism>
<proteinExistence type="predicted"/>
<dbReference type="RefSeq" id="WP_220780007.1">
    <property type="nucleotide sequence ID" value="NZ_BPEY01000010.1"/>
</dbReference>
<sequence>MGFFISEKFSRVLIFIGVSLLFLFIISFTYKAILFDFNVSIKTDVFGQFGDIVGGVVGSLWALAGVILFYSGLKEQRHDIQTNRDALKEQIKALNYQKEEMALQREEYAMARRVFEQQSDTLKEQSKTSRIQQFESNFYSLLNIYIGIKSELIKEKHDFINDINNELLQCDLSESSASEKMTNITIE</sequence>
<keyword evidence="4" id="KW-1185">Reference proteome</keyword>
<protein>
    <submittedName>
        <fullName evidence="3">Uncharacterized protein</fullName>
    </submittedName>
</protein>
<comment type="caution">
    <text evidence="3">The sequence shown here is derived from an EMBL/GenBank/DDBJ whole genome shotgun (WGS) entry which is preliminary data.</text>
</comment>
<gene>
    <name evidence="3" type="ORF">TUM4438_09350</name>
</gene>
<evidence type="ECO:0000256" key="1">
    <source>
        <dbReference type="SAM" id="Coils"/>
    </source>
</evidence>
<evidence type="ECO:0000256" key="2">
    <source>
        <dbReference type="SAM" id="Phobius"/>
    </source>
</evidence>
<dbReference type="EMBL" id="BPEY01000010">
    <property type="protein sequence ID" value="GIU42538.1"/>
    <property type="molecule type" value="Genomic_DNA"/>
</dbReference>
<evidence type="ECO:0000313" key="4">
    <source>
        <dbReference type="Proteomes" id="UP000887104"/>
    </source>
</evidence>
<name>A0ABQ4P527_9GAMM</name>
<keyword evidence="1" id="KW-0175">Coiled coil</keyword>
<accession>A0ABQ4P527</accession>
<reference evidence="3" key="1">
    <citation type="submission" date="2021-05" db="EMBL/GenBank/DDBJ databases">
        <title>Molecular characterization for Shewanella algae harboring chromosomal blaOXA-55-like strains isolated from clinical and environment sample.</title>
        <authorList>
            <person name="Ohama Y."/>
            <person name="Aoki K."/>
            <person name="Harada S."/>
            <person name="Moriya K."/>
            <person name="Ishii Y."/>
            <person name="Tateda K."/>
        </authorList>
    </citation>
    <scope>NUCLEOTIDE SEQUENCE</scope>
    <source>
        <strain evidence="3">JCM 11563</strain>
    </source>
</reference>
<dbReference type="Proteomes" id="UP000887104">
    <property type="component" value="Unassembled WGS sequence"/>
</dbReference>
<keyword evidence="2" id="KW-0812">Transmembrane</keyword>
<evidence type="ECO:0000313" key="3">
    <source>
        <dbReference type="EMBL" id="GIU42538.1"/>
    </source>
</evidence>
<keyword evidence="2" id="KW-1133">Transmembrane helix</keyword>
<feature type="coiled-coil region" evidence="1">
    <location>
        <begin position="70"/>
        <end position="104"/>
    </location>
</feature>